<comment type="caution">
    <text evidence="1">The sequence shown here is derived from an EMBL/GenBank/DDBJ whole genome shotgun (WGS) entry which is preliminary data.</text>
</comment>
<organism evidence="1 2">
    <name type="scientific">Siminovitchia sediminis</name>
    <dbReference type="NCBI Taxonomy" id="1274353"/>
    <lineage>
        <taxon>Bacteria</taxon>
        <taxon>Bacillati</taxon>
        <taxon>Bacillota</taxon>
        <taxon>Bacilli</taxon>
        <taxon>Bacillales</taxon>
        <taxon>Bacillaceae</taxon>
        <taxon>Siminovitchia</taxon>
    </lineage>
</organism>
<accession>A0ABW4KNT8</accession>
<name>A0ABW4KNT8_9BACI</name>
<proteinExistence type="predicted"/>
<protein>
    <submittedName>
        <fullName evidence="1">Uncharacterized protein</fullName>
    </submittedName>
</protein>
<keyword evidence="2" id="KW-1185">Reference proteome</keyword>
<dbReference type="Proteomes" id="UP001597301">
    <property type="component" value="Unassembled WGS sequence"/>
</dbReference>
<evidence type="ECO:0000313" key="1">
    <source>
        <dbReference type="EMBL" id="MFD1707893.1"/>
    </source>
</evidence>
<gene>
    <name evidence="1" type="ORF">ACFSCZ_14300</name>
</gene>
<reference evidence="2" key="1">
    <citation type="journal article" date="2019" name="Int. J. Syst. Evol. Microbiol.">
        <title>The Global Catalogue of Microorganisms (GCM) 10K type strain sequencing project: providing services to taxonomists for standard genome sequencing and annotation.</title>
        <authorList>
            <consortium name="The Broad Institute Genomics Platform"/>
            <consortium name="The Broad Institute Genome Sequencing Center for Infectious Disease"/>
            <person name="Wu L."/>
            <person name="Ma J."/>
        </authorList>
    </citation>
    <scope>NUCLEOTIDE SEQUENCE [LARGE SCALE GENOMIC DNA]</scope>
    <source>
        <strain evidence="2">CGMCC 1.12295</strain>
    </source>
</reference>
<dbReference type="EMBL" id="JBHUEO010000048">
    <property type="protein sequence ID" value="MFD1707893.1"/>
    <property type="molecule type" value="Genomic_DNA"/>
</dbReference>
<sequence length="87" mass="9680">MKNGRSWVEEGIKAMMTGLIGHLDKLSLRTLIGRAETWTEAKKEKPPKYYREKLTSAVGEAARGNVPYLSQKANIPVYQALKGLSGF</sequence>
<dbReference type="RefSeq" id="WP_380774757.1">
    <property type="nucleotide sequence ID" value="NZ_JBHUEO010000048.1"/>
</dbReference>
<evidence type="ECO:0000313" key="2">
    <source>
        <dbReference type="Proteomes" id="UP001597301"/>
    </source>
</evidence>